<evidence type="ECO:0000256" key="1">
    <source>
        <dbReference type="SAM" id="Phobius"/>
    </source>
</evidence>
<evidence type="ECO:0000313" key="3">
    <source>
        <dbReference type="Proteomes" id="UP000314980"/>
    </source>
</evidence>
<protein>
    <submittedName>
        <fullName evidence="2">Uncharacterized protein</fullName>
    </submittedName>
</protein>
<dbReference type="InParanoid" id="A0A4W6DFI5"/>
<reference evidence="2" key="2">
    <citation type="submission" date="2025-08" db="UniProtKB">
        <authorList>
            <consortium name="Ensembl"/>
        </authorList>
    </citation>
    <scope>IDENTIFICATION</scope>
</reference>
<keyword evidence="1" id="KW-0812">Transmembrane</keyword>
<evidence type="ECO:0000313" key="2">
    <source>
        <dbReference type="Ensembl" id="ENSLCAP00010023694.1"/>
    </source>
</evidence>
<name>A0A4W6DFI5_LATCA</name>
<keyword evidence="1" id="KW-0472">Membrane</keyword>
<reference evidence="2" key="3">
    <citation type="submission" date="2025-09" db="UniProtKB">
        <authorList>
            <consortium name="Ensembl"/>
        </authorList>
    </citation>
    <scope>IDENTIFICATION</scope>
</reference>
<feature type="transmembrane region" description="Helical" evidence="1">
    <location>
        <begin position="23"/>
        <end position="46"/>
    </location>
</feature>
<keyword evidence="3" id="KW-1185">Reference proteome</keyword>
<sequence>IALPVPPQQTYSLHKVLKILLRYHHACLCVCECVLICVCTCVYLYVGVCYVCMHGRSDSNLQYSVIG</sequence>
<proteinExistence type="predicted"/>
<dbReference type="AlphaFoldDB" id="A0A4W6DFI5"/>
<organism evidence="2 3">
    <name type="scientific">Lates calcarifer</name>
    <name type="common">Barramundi</name>
    <name type="synonym">Holocentrus calcarifer</name>
    <dbReference type="NCBI Taxonomy" id="8187"/>
    <lineage>
        <taxon>Eukaryota</taxon>
        <taxon>Metazoa</taxon>
        <taxon>Chordata</taxon>
        <taxon>Craniata</taxon>
        <taxon>Vertebrata</taxon>
        <taxon>Euteleostomi</taxon>
        <taxon>Actinopterygii</taxon>
        <taxon>Neopterygii</taxon>
        <taxon>Teleostei</taxon>
        <taxon>Neoteleostei</taxon>
        <taxon>Acanthomorphata</taxon>
        <taxon>Carangaria</taxon>
        <taxon>Carangaria incertae sedis</taxon>
        <taxon>Centropomidae</taxon>
        <taxon>Lates</taxon>
    </lineage>
</organism>
<reference evidence="3" key="1">
    <citation type="submission" date="2015-09" db="EMBL/GenBank/DDBJ databases">
        <authorList>
            <person name="Sai Rama Sridatta P."/>
        </authorList>
    </citation>
    <scope>NUCLEOTIDE SEQUENCE [LARGE SCALE GENOMIC DNA]</scope>
</reference>
<accession>A0A4W6DFI5</accession>
<dbReference type="Proteomes" id="UP000314980">
    <property type="component" value="Unassembled WGS sequence"/>
</dbReference>
<keyword evidence="1" id="KW-1133">Transmembrane helix</keyword>
<dbReference type="Ensembl" id="ENSLCAT00010024213.1">
    <property type="protein sequence ID" value="ENSLCAP00010023694.1"/>
    <property type="gene ID" value="ENSLCAG00010011130.1"/>
</dbReference>